<dbReference type="PROSITE" id="PS51184">
    <property type="entry name" value="JMJC"/>
    <property type="match status" value="1"/>
</dbReference>
<accession>A0ABN2Y840</accession>
<dbReference type="EMBL" id="BAAAPF010000072">
    <property type="protein sequence ID" value="GAA2123347.1"/>
    <property type="molecule type" value="Genomic_DNA"/>
</dbReference>
<sequence length="298" mass="33042">MSLRMLLPDADVLLYSWPTEPYVVDRDPTELDRTITPALLDDYLSSGCVPAAEIAAVRAPHPSLNRDAFMTGGRTDPVKLAGLRDNGFTLRLGNLQRVIPFLAGFSRGIQAETGYSTHVHAFVTPAGGQGLRHHWDQQLAVVVQLGGVKTWPLWHPPVEAPMRHYNESWRVWRSEYVDEWEAAGPDLEVVLAPGQALVLPRGWVHNPHCRGASEESVHLTFAIRERTPYWLCERLLDQVLADPAFRQVLPPDDITGEKLGARLREVRGALVSFLSAMDPGSLAGTVREAALSELEHTT</sequence>
<comment type="cofactor">
    <cofactor evidence="1">
        <name>Fe(2+)</name>
        <dbReference type="ChEBI" id="CHEBI:29033"/>
    </cofactor>
</comment>
<dbReference type="SUPFAM" id="SSF51197">
    <property type="entry name" value="Clavaminate synthase-like"/>
    <property type="match status" value="1"/>
</dbReference>
<dbReference type="Pfam" id="PF08007">
    <property type="entry name" value="JmjC_2"/>
    <property type="match status" value="1"/>
</dbReference>
<reference evidence="5 6" key="1">
    <citation type="journal article" date="2019" name="Int. J. Syst. Evol. Microbiol.">
        <title>The Global Catalogue of Microorganisms (GCM) 10K type strain sequencing project: providing services to taxonomists for standard genome sequencing and annotation.</title>
        <authorList>
            <consortium name="The Broad Institute Genomics Platform"/>
            <consortium name="The Broad Institute Genome Sequencing Center for Infectious Disease"/>
            <person name="Wu L."/>
            <person name="Ma J."/>
        </authorList>
    </citation>
    <scope>NUCLEOTIDE SEQUENCE [LARGE SCALE GENOMIC DNA]</scope>
    <source>
        <strain evidence="5 6">JCM 15481</strain>
    </source>
</reference>
<dbReference type="InterPro" id="IPR003347">
    <property type="entry name" value="JmjC_dom"/>
</dbReference>
<keyword evidence="6" id="KW-1185">Reference proteome</keyword>
<dbReference type="PANTHER" id="PTHR13096">
    <property type="entry name" value="MINA53 MYC INDUCED NUCLEAR ANTIGEN"/>
    <property type="match status" value="1"/>
</dbReference>
<evidence type="ECO:0000259" key="4">
    <source>
        <dbReference type="PROSITE" id="PS51184"/>
    </source>
</evidence>
<protein>
    <recommendedName>
        <fullName evidence="4">JmjC domain-containing protein</fullName>
    </recommendedName>
</protein>
<evidence type="ECO:0000313" key="6">
    <source>
        <dbReference type="Proteomes" id="UP001500443"/>
    </source>
</evidence>
<keyword evidence="3" id="KW-0408">Iron</keyword>
<feature type="domain" description="JmjC" evidence="4">
    <location>
        <begin position="88"/>
        <end position="240"/>
    </location>
</feature>
<organism evidence="5 6">
    <name type="scientific">Streptomyces synnematoformans</name>
    <dbReference type="NCBI Taxonomy" id="415721"/>
    <lineage>
        <taxon>Bacteria</taxon>
        <taxon>Bacillati</taxon>
        <taxon>Actinomycetota</taxon>
        <taxon>Actinomycetes</taxon>
        <taxon>Kitasatosporales</taxon>
        <taxon>Streptomycetaceae</taxon>
        <taxon>Streptomyces</taxon>
    </lineage>
</organism>
<evidence type="ECO:0000256" key="3">
    <source>
        <dbReference type="ARBA" id="ARBA00023004"/>
    </source>
</evidence>
<evidence type="ECO:0000256" key="1">
    <source>
        <dbReference type="ARBA" id="ARBA00001954"/>
    </source>
</evidence>
<comment type="caution">
    <text evidence="5">The sequence shown here is derived from an EMBL/GenBank/DDBJ whole genome shotgun (WGS) entry which is preliminary data.</text>
</comment>
<keyword evidence="2" id="KW-0479">Metal-binding</keyword>
<dbReference type="PANTHER" id="PTHR13096:SF9">
    <property type="entry name" value="BIFUNCTIONAL LYSINE-SPECIFIC DEMETHYLASE AND HISTIDYL-HYDROXYLASE"/>
    <property type="match status" value="1"/>
</dbReference>
<proteinExistence type="predicted"/>
<dbReference type="Gene3D" id="2.60.120.650">
    <property type="entry name" value="Cupin"/>
    <property type="match status" value="1"/>
</dbReference>
<dbReference type="RefSeq" id="WP_344290315.1">
    <property type="nucleotide sequence ID" value="NZ_BAAAPF010000072.1"/>
</dbReference>
<evidence type="ECO:0000313" key="5">
    <source>
        <dbReference type="EMBL" id="GAA2123347.1"/>
    </source>
</evidence>
<gene>
    <name evidence="5" type="ORF">GCM10009802_27670</name>
</gene>
<dbReference type="InterPro" id="IPR039994">
    <property type="entry name" value="NO66-like"/>
</dbReference>
<dbReference type="Proteomes" id="UP001500443">
    <property type="component" value="Unassembled WGS sequence"/>
</dbReference>
<name>A0ABN2Y840_9ACTN</name>
<evidence type="ECO:0000256" key="2">
    <source>
        <dbReference type="ARBA" id="ARBA00022723"/>
    </source>
</evidence>